<reference evidence="10 11" key="1">
    <citation type="journal article" date="2008" name="Nature">
        <title>The Phaeodactylum genome reveals the evolutionary history of diatom genomes.</title>
        <authorList>
            <person name="Bowler C."/>
            <person name="Allen A.E."/>
            <person name="Badger J.H."/>
            <person name="Grimwood J."/>
            <person name="Jabbari K."/>
            <person name="Kuo A."/>
            <person name="Maheswari U."/>
            <person name="Martens C."/>
            <person name="Maumus F."/>
            <person name="Otillar R.P."/>
            <person name="Rayko E."/>
            <person name="Salamov A."/>
            <person name="Vandepoele K."/>
            <person name="Beszteri B."/>
            <person name="Gruber A."/>
            <person name="Heijde M."/>
            <person name="Katinka M."/>
            <person name="Mock T."/>
            <person name="Valentin K."/>
            <person name="Verret F."/>
            <person name="Berges J.A."/>
            <person name="Brownlee C."/>
            <person name="Cadoret J.P."/>
            <person name="Chiovitti A."/>
            <person name="Choi C.J."/>
            <person name="Coesel S."/>
            <person name="De Martino A."/>
            <person name="Detter J.C."/>
            <person name="Durkin C."/>
            <person name="Falciatore A."/>
            <person name="Fournet J."/>
            <person name="Haruta M."/>
            <person name="Huysman M.J."/>
            <person name="Jenkins B.D."/>
            <person name="Jiroutova K."/>
            <person name="Jorgensen R.E."/>
            <person name="Joubert Y."/>
            <person name="Kaplan A."/>
            <person name="Kroger N."/>
            <person name="Kroth P.G."/>
            <person name="La Roche J."/>
            <person name="Lindquist E."/>
            <person name="Lommer M."/>
            <person name="Martin-Jezequel V."/>
            <person name="Lopez P.J."/>
            <person name="Lucas S."/>
            <person name="Mangogna M."/>
            <person name="McGinnis K."/>
            <person name="Medlin L.K."/>
            <person name="Montsant A."/>
            <person name="Oudot-Le Secq M.P."/>
            <person name="Napoli C."/>
            <person name="Obornik M."/>
            <person name="Parker M.S."/>
            <person name="Petit J.L."/>
            <person name="Porcel B.M."/>
            <person name="Poulsen N."/>
            <person name="Robison M."/>
            <person name="Rychlewski L."/>
            <person name="Rynearson T.A."/>
            <person name="Schmutz J."/>
            <person name="Shapiro H."/>
            <person name="Siaut M."/>
            <person name="Stanley M."/>
            <person name="Sussman M.R."/>
            <person name="Taylor A.R."/>
            <person name="Vardi A."/>
            <person name="von Dassow P."/>
            <person name="Vyverman W."/>
            <person name="Willis A."/>
            <person name="Wyrwicz L.S."/>
            <person name="Rokhsar D.S."/>
            <person name="Weissenbach J."/>
            <person name="Armbrust E.V."/>
            <person name="Green B.R."/>
            <person name="Van de Peer Y."/>
            <person name="Grigoriev I.V."/>
        </authorList>
    </citation>
    <scope>NUCLEOTIDE SEQUENCE [LARGE SCALE GENOMIC DNA]</scope>
    <source>
        <strain evidence="10 11">CCAP 1055/1</strain>
    </source>
</reference>
<evidence type="ECO:0000256" key="5">
    <source>
        <dbReference type="PROSITE-ProRule" id="PRU00552"/>
    </source>
</evidence>
<feature type="domain" description="Helicase C-terminal" evidence="8">
    <location>
        <begin position="249"/>
        <end position="403"/>
    </location>
</feature>
<dbReference type="Gene3D" id="3.40.50.300">
    <property type="entry name" value="P-loop containing nucleotide triphosphate hydrolases"/>
    <property type="match status" value="2"/>
</dbReference>
<dbReference type="InterPro" id="IPR011545">
    <property type="entry name" value="DEAD/DEAH_box_helicase_dom"/>
</dbReference>
<dbReference type="OrthoDB" id="10261375at2759"/>
<dbReference type="HOGENOM" id="CLU_003041_1_3_1"/>
<feature type="short sequence motif" description="Q motif" evidence="5">
    <location>
        <begin position="14"/>
        <end position="42"/>
    </location>
</feature>
<feature type="domain" description="Helicase ATP-binding" evidence="7">
    <location>
        <begin position="45"/>
        <end position="221"/>
    </location>
</feature>
<dbReference type="GO" id="GO:0016787">
    <property type="term" value="F:hydrolase activity"/>
    <property type="evidence" value="ECO:0007669"/>
    <property type="project" value="UniProtKB-KW"/>
</dbReference>
<dbReference type="InterPro" id="IPR027417">
    <property type="entry name" value="P-loop_NTPase"/>
</dbReference>
<dbReference type="GO" id="GO:0003724">
    <property type="term" value="F:RNA helicase activity"/>
    <property type="evidence" value="ECO:0007669"/>
    <property type="project" value="InterPro"/>
</dbReference>
<dbReference type="PaxDb" id="2850-Phatr26853"/>
<dbReference type="PROSITE" id="PS00039">
    <property type="entry name" value="DEAD_ATP_HELICASE"/>
    <property type="match status" value="1"/>
</dbReference>
<comment type="similarity">
    <text evidence="6">Belongs to the DEAD box helicase family.</text>
</comment>
<reference evidence="11" key="2">
    <citation type="submission" date="2008-08" db="EMBL/GenBank/DDBJ databases">
        <authorList>
            <consortium name="Diatom Consortium"/>
            <person name="Grigoriev I."/>
            <person name="Grimwood J."/>
            <person name="Kuo A."/>
            <person name="Otillar R.P."/>
            <person name="Salamov A."/>
            <person name="Detter J.C."/>
            <person name="Lindquist E."/>
            <person name="Shapiro H."/>
            <person name="Lucas S."/>
            <person name="Glavina del Rio T."/>
            <person name="Pitluck S."/>
            <person name="Rokhsar D."/>
            <person name="Bowler C."/>
        </authorList>
    </citation>
    <scope>GENOME REANNOTATION</scope>
    <source>
        <strain evidence="11">CCAP 1055/1</strain>
    </source>
</reference>
<dbReference type="Pfam" id="PF00270">
    <property type="entry name" value="DEAD"/>
    <property type="match status" value="1"/>
</dbReference>
<sequence length="476" mass="52563">MVNPTKKGGSSGGNGFKALGLSDEVYKGIIRMGFRMPTPVQRKSLPVVLTGVDTVVMARTGSGKTCAFLIPLLEKLLDTPKGQNGNHVRGVILSPTRELSQQTLRVMNKLAADTDIRSIGIHGGEGMEKQFNQLASKPDVIIATPGRLAHHLSEIPDFKLAGCAMCILDEADRLLEMGFSMQIRQIARSMPETCQKVMLSATMPKVLVEFTKSGFAVDPAVVRLDQEASVSEELRIAFITCRSLDKDAALLHVLHHIKEDQEEHADSRTGLSLIFAATRHHVEYVTTLLIAAGFDAVMIYGTLDQEARKINLAAFRSGKRPILVTTDVAARGIDVPLIDHVIHYHFPSSPKLFVHRSGRAARAGRIGYCWGLIEPDELPYMIELHLFLGRKPMSAEQKTDDGKTIETTYTLNEMSPDMVHYGCVPESILTMEVENVQRIMDSELSGSLEAESLRALTKVCKNAMKQYRRTRTEASR</sequence>
<evidence type="ECO:0000313" key="10">
    <source>
        <dbReference type="EMBL" id="EEC49082.1"/>
    </source>
</evidence>
<evidence type="ECO:0000256" key="2">
    <source>
        <dbReference type="ARBA" id="ARBA00022801"/>
    </source>
</evidence>
<feature type="domain" description="DEAD-box RNA helicase Q" evidence="9">
    <location>
        <begin position="14"/>
        <end position="42"/>
    </location>
</feature>
<evidence type="ECO:0000259" key="8">
    <source>
        <dbReference type="PROSITE" id="PS51194"/>
    </source>
</evidence>
<dbReference type="GO" id="GO:0003676">
    <property type="term" value="F:nucleic acid binding"/>
    <property type="evidence" value="ECO:0007669"/>
    <property type="project" value="InterPro"/>
</dbReference>
<evidence type="ECO:0000256" key="3">
    <source>
        <dbReference type="ARBA" id="ARBA00022806"/>
    </source>
</evidence>
<organism evidence="10 11">
    <name type="scientific">Phaeodactylum tricornutum (strain CCAP 1055/1)</name>
    <dbReference type="NCBI Taxonomy" id="556484"/>
    <lineage>
        <taxon>Eukaryota</taxon>
        <taxon>Sar</taxon>
        <taxon>Stramenopiles</taxon>
        <taxon>Ochrophyta</taxon>
        <taxon>Bacillariophyta</taxon>
        <taxon>Bacillariophyceae</taxon>
        <taxon>Bacillariophycidae</taxon>
        <taxon>Naviculales</taxon>
        <taxon>Phaeodactylaceae</taxon>
        <taxon>Phaeodactylum</taxon>
    </lineage>
</organism>
<dbReference type="PROSITE" id="PS51192">
    <property type="entry name" value="HELICASE_ATP_BIND_1"/>
    <property type="match status" value="1"/>
</dbReference>
<feature type="non-terminal residue" evidence="10">
    <location>
        <position position="476"/>
    </location>
</feature>
<dbReference type="GO" id="GO:0005829">
    <property type="term" value="C:cytosol"/>
    <property type="evidence" value="ECO:0007669"/>
    <property type="project" value="TreeGrafter"/>
</dbReference>
<dbReference type="InterPro" id="IPR000629">
    <property type="entry name" value="RNA-helicase_DEAD-box_CS"/>
</dbReference>
<dbReference type="InterPro" id="IPR014014">
    <property type="entry name" value="RNA_helicase_DEAD_Q_motif"/>
</dbReference>
<dbReference type="InterPro" id="IPR001650">
    <property type="entry name" value="Helicase_C-like"/>
</dbReference>
<dbReference type="STRING" id="556484.B7FX19"/>
<dbReference type="Pfam" id="PF00271">
    <property type="entry name" value="Helicase_C"/>
    <property type="match status" value="1"/>
</dbReference>
<dbReference type="eggNOG" id="KOG0337">
    <property type="taxonomic scope" value="Eukaryota"/>
</dbReference>
<evidence type="ECO:0000259" key="9">
    <source>
        <dbReference type="PROSITE" id="PS51195"/>
    </source>
</evidence>
<dbReference type="InParanoid" id="B7FX19"/>
<dbReference type="AlphaFoldDB" id="B7FX19"/>
<dbReference type="PANTHER" id="PTHR47959:SF8">
    <property type="entry name" value="RNA HELICASE"/>
    <property type="match status" value="1"/>
</dbReference>
<dbReference type="Proteomes" id="UP000000759">
    <property type="component" value="Chromosome 6"/>
</dbReference>
<dbReference type="SMART" id="SM00487">
    <property type="entry name" value="DEXDc"/>
    <property type="match status" value="1"/>
</dbReference>
<evidence type="ECO:0000256" key="6">
    <source>
        <dbReference type="RuleBase" id="RU000492"/>
    </source>
</evidence>
<keyword evidence="4 6" id="KW-0067">ATP-binding</keyword>
<dbReference type="RefSeq" id="XP_002179259.1">
    <property type="nucleotide sequence ID" value="XM_002179223.1"/>
</dbReference>
<gene>
    <name evidence="10" type="primary">helicase_6</name>
    <name evidence="10" type="ORF">PHATRDRAFT_26853</name>
</gene>
<dbReference type="PANTHER" id="PTHR47959">
    <property type="entry name" value="ATP-DEPENDENT RNA HELICASE RHLE-RELATED"/>
    <property type="match status" value="1"/>
</dbReference>
<evidence type="ECO:0000313" key="11">
    <source>
        <dbReference type="Proteomes" id="UP000000759"/>
    </source>
</evidence>
<keyword evidence="2 6" id="KW-0378">Hydrolase</keyword>
<dbReference type="PROSITE" id="PS51195">
    <property type="entry name" value="Q_MOTIF"/>
    <property type="match status" value="1"/>
</dbReference>
<dbReference type="KEGG" id="pti:PHATRDRAFT_26853"/>
<dbReference type="PROSITE" id="PS51194">
    <property type="entry name" value="HELICASE_CTER"/>
    <property type="match status" value="1"/>
</dbReference>
<dbReference type="GeneID" id="7200275"/>
<dbReference type="InterPro" id="IPR014001">
    <property type="entry name" value="Helicase_ATP-bd"/>
</dbReference>
<keyword evidence="11" id="KW-1185">Reference proteome</keyword>
<dbReference type="EMBL" id="CM000609">
    <property type="protein sequence ID" value="EEC49082.1"/>
    <property type="molecule type" value="Genomic_DNA"/>
</dbReference>
<proteinExistence type="inferred from homology"/>
<dbReference type="CDD" id="cd18787">
    <property type="entry name" value="SF2_C_DEAD"/>
    <property type="match status" value="1"/>
</dbReference>
<dbReference type="InterPro" id="IPR050079">
    <property type="entry name" value="DEAD_box_RNA_helicase"/>
</dbReference>
<evidence type="ECO:0000259" key="7">
    <source>
        <dbReference type="PROSITE" id="PS51192"/>
    </source>
</evidence>
<keyword evidence="3 6" id="KW-0347">Helicase</keyword>
<protein>
    <submittedName>
        <fullName evidence="10">Uncharacterized protein</fullName>
    </submittedName>
</protein>
<dbReference type="SUPFAM" id="SSF52540">
    <property type="entry name" value="P-loop containing nucleoside triphosphate hydrolases"/>
    <property type="match status" value="1"/>
</dbReference>
<dbReference type="GO" id="GO:0005524">
    <property type="term" value="F:ATP binding"/>
    <property type="evidence" value="ECO:0007669"/>
    <property type="project" value="UniProtKB-KW"/>
</dbReference>
<evidence type="ECO:0000256" key="4">
    <source>
        <dbReference type="ARBA" id="ARBA00022840"/>
    </source>
</evidence>
<accession>B7FX19</accession>
<name>B7FX19_PHATC</name>
<dbReference type="SMART" id="SM00490">
    <property type="entry name" value="HELICc"/>
    <property type="match status" value="1"/>
</dbReference>
<evidence type="ECO:0000256" key="1">
    <source>
        <dbReference type="ARBA" id="ARBA00022741"/>
    </source>
</evidence>
<keyword evidence="1 6" id="KW-0547">Nucleotide-binding</keyword>